<proteinExistence type="inferred from homology"/>
<feature type="domain" description="AB hydrolase-1" evidence="3">
    <location>
        <begin position="45"/>
        <end position="174"/>
    </location>
</feature>
<gene>
    <name evidence="4" type="ORF">ACFQ4B_14375</name>
</gene>
<organism evidence="4 5">
    <name type="scientific">Paenibacillus vulneris</name>
    <dbReference type="NCBI Taxonomy" id="1133364"/>
    <lineage>
        <taxon>Bacteria</taxon>
        <taxon>Bacillati</taxon>
        <taxon>Bacillota</taxon>
        <taxon>Bacilli</taxon>
        <taxon>Bacillales</taxon>
        <taxon>Paenibacillaceae</taxon>
        <taxon>Paenibacillus</taxon>
    </lineage>
</organism>
<dbReference type="GO" id="GO:0016787">
    <property type="term" value="F:hydrolase activity"/>
    <property type="evidence" value="ECO:0007669"/>
    <property type="project" value="UniProtKB-KW"/>
</dbReference>
<dbReference type="Proteomes" id="UP001597180">
    <property type="component" value="Unassembled WGS sequence"/>
</dbReference>
<evidence type="ECO:0000313" key="5">
    <source>
        <dbReference type="Proteomes" id="UP001597180"/>
    </source>
</evidence>
<reference evidence="5" key="1">
    <citation type="journal article" date="2019" name="Int. J. Syst. Evol. Microbiol.">
        <title>The Global Catalogue of Microorganisms (GCM) 10K type strain sequencing project: providing services to taxonomists for standard genome sequencing and annotation.</title>
        <authorList>
            <consortium name="The Broad Institute Genomics Platform"/>
            <consortium name="The Broad Institute Genome Sequencing Center for Infectious Disease"/>
            <person name="Wu L."/>
            <person name="Ma J."/>
        </authorList>
    </citation>
    <scope>NUCLEOTIDE SEQUENCE [LARGE SCALE GENOMIC DNA]</scope>
    <source>
        <strain evidence="5">CCUG 53270</strain>
    </source>
</reference>
<dbReference type="SUPFAM" id="SSF53474">
    <property type="entry name" value="alpha/beta-Hydrolases"/>
    <property type="match status" value="1"/>
</dbReference>
<comment type="similarity">
    <text evidence="2">Belongs to the AB hydrolase superfamily. FUS2 hydrolase family.</text>
</comment>
<keyword evidence="1 4" id="KW-0378">Hydrolase</keyword>
<dbReference type="Pfam" id="PF00561">
    <property type="entry name" value="Abhydrolase_1"/>
    <property type="match status" value="1"/>
</dbReference>
<evidence type="ECO:0000256" key="1">
    <source>
        <dbReference type="ARBA" id="ARBA00022801"/>
    </source>
</evidence>
<dbReference type="InterPro" id="IPR050261">
    <property type="entry name" value="FrsA_esterase"/>
</dbReference>
<dbReference type="EMBL" id="JBHTLU010000015">
    <property type="protein sequence ID" value="MFD1221308.1"/>
    <property type="molecule type" value="Genomic_DNA"/>
</dbReference>
<evidence type="ECO:0000313" key="4">
    <source>
        <dbReference type="EMBL" id="MFD1221308.1"/>
    </source>
</evidence>
<evidence type="ECO:0000259" key="3">
    <source>
        <dbReference type="Pfam" id="PF00561"/>
    </source>
</evidence>
<keyword evidence="5" id="KW-1185">Reference proteome</keyword>
<dbReference type="RefSeq" id="WP_345589871.1">
    <property type="nucleotide sequence ID" value="NZ_BAABJG010000021.1"/>
</dbReference>
<accession>A0ABW3UKQ1</accession>
<evidence type="ECO:0000256" key="2">
    <source>
        <dbReference type="ARBA" id="ARBA00038115"/>
    </source>
</evidence>
<dbReference type="PANTHER" id="PTHR22946:SF9">
    <property type="entry name" value="POLYKETIDE TRANSFERASE AF380"/>
    <property type="match status" value="1"/>
</dbReference>
<dbReference type="Gene3D" id="3.40.50.1820">
    <property type="entry name" value="alpha/beta hydrolase"/>
    <property type="match status" value="1"/>
</dbReference>
<dbReference type="PANTHER" id="PTHR22946">
    <property type="entry name" value="DIENELACTONE HYDROLASE DOMAIN-CONTAINING PROTEIN-RELATED"/>
    <property type="match status" value="1"/>
</dbReference>
<dbReference type="InterPro" id="IPR000073">
    <property type="entry name" value="AB_hydrolase_1"/>
</dbReference>
<name>A0ABW3UKQ1_9BACL</name>
<sequence>MKPTYTDHAAFRLEAGHLPAGEPLYIRGDVRLKREEGSASEALKPVLLISHGFKGFKDWGFFPYIAERFAEAGFFVVTYNFSCNGVNETDFDELDKFGVNTFSREQQDLDIVLKALLGRKLPLAEKADTERIYLLGHSRGGGGGIVFAAEHPEIRALVTWNGSAYADLFDEAFKARVLEDGVGYVTNARTKQEMPIRAEFYADLEANGERFDIIRRLAELTIPVLQVQGDQDSPRLLAGFEALRAGAPQHKPTVIQGGNHTFGAVHPFVSTTPHLEEAIQATLQFLQEVDSKRVHS</sequence>
<comment type="caution">
    <text evidence="4">The sequence shown here is derived from an EMBL/GenBank/DDBJ whole genome shotgun (WGS) entry which is preliminary data.</text>
</comment>
<dbReference type="InterPro" id="IPR029058">
    <property type="entry name" value="AB_hydrolase_fold"/>
</dbReference>
<protein>
    <submittedName>
        <fullName evidence="4">Alpha/beta hydrolase</fullName>
    </submittedName>
</protein>